<proteinExistence type="predicted"/>
<feature type="region of interest" description="Disordered" evidence="1">
    <location>
        <begin position="1"/>
        <end position="20"/>
    </location>
</feature>
<evidence type="ECO:0000313" key="2">
    <source>
        <dbReference type="EMBL" id="CAB4582580.1"/>
    </source>
</evidence>
<dbReference type="AlphaFoldDB" id="A0A6J6F0W9"/>
<reference evidence="2" key="1">
    <citation type="submission" date="2020-05" db="EMBL/GenBank/DDBJ databases">
        <authorList>
            <person name="Chiriac C."/>
            <person name="Salcher M."/>
            <person name="Ghai R."/>
            <person name="Kavagutti S V."/>
        </authorList>
    </citation>
    <scope>NUCLEOTIDE SEQUENCE</scope>
</reference>
<evidence type="ECO:0000256" key="1">
    <source>
        <dbReference type="SAM" id="MobiDB-lite"/>
    </source>
</evidence>
<sequence length="62" mass="6555">MSRGAVTSAPTSKSARRTWPVTSETIASTSVTRINNGMVVNERATPVSDATVDNRCLAAIFT</sequence>
<dbReference type="EMBL" id="CAEZTS010000097">
    <property type="protein sequence ID" value="CAB4582580.1"/>
    <property type="molecule type" value="Genomic_DNA"/>
</dbReference>
<protein>
    <submittedName>
        <fullName evidence="2">Unannotated protein</fullName>
    </submittedName>
</protein>
<organism evidence="2">
    <name type="scientific">freshwater metagenome</name>
    <dbReference type="NCBI Taxonomy" id="449393"/>
    <lineage>
        <taxon>unclassified sequences</taxon>
        <taxon>metagenomes</taxon>
        <taxon>ecological metagenomes</taxon>
    </lineage>
</organism>
<accession>A0A6J6F0W9</accession>
<gene>
    <name evidence="2" type="ORF">UFOPK1722_01147</name>
</gene>
<name>A0A6J6F0W9_9ZZZZ</name>